<dbReference type="SUPFAM" id="SSF55469">
    <property type="entry name" value="FMN-dependent nitroreductase-like"/>
    <property type="match status" value="1"/>
</dbReference>
<dbReference type="PANTHER" id="PTHR23026">
    <property type="entry name" value="NADPH NITROREDUCTASE"/>
    <property type="match status" value="1"/>
</dbReference>
<reference evidence="7 8" key="1">
    <citation type="submission" date="2024-05" db="EMBL/GenBank/DDBJ databases">
        <authorList>
            <person name="Wallberg A."/>
        </authorList>
    </citation>
    <scope>NUCLEOTIDE SEQUENCE [LARGE SCALE GENOMIC DNA]</scope>
</reference>
<dbReference type="AlphaFoldDB" id="A0AAV2QCB3"/>
<evidence type="ECO:0000256" key="1">
    <source>
        <dbReference type="ARBA" id="ARBA00007118"/>
    </source>
</evidence>
<protein>
    <recommendedName>
        <fullName evidence="6">Nitroreductase domain-containing protein</fullName>
    </recommendedName>
</protein>
<dbReference type="EMBL" id="CAXKWB010004742">
    <property type="protein sequence ID" value="CAL4075133.1"/>
    <property type="molecule type" value="Genomic_DNA"/>
</dbReference>
<dbReference type="GO" id="GO:0006570">
    <property type="term" value="P:tyrosine metabolic process"/>
    <property type="evidence" value="ECO:0007669"/>
    <property type="project" value="TreeGrafter"/>
</dbReference>
<dbReference type="InterPro" id="IPR029479">
    <property type="entry name" value="Nitroreductase"/>
</dbReference>
<evidence type="ECO:0000256" key="2">
    <source>
        <dbReference type="ARBA" id="ARBA00022630"/>
    </source>
</evidence>
<dbReference type="InterPro" id="IPR050627">
    <property type="entry name" value="Nitroreductase/BluB"/>
</dbReference>
<dbReference type="Proteomes" id="UP001497623">
    <property type="component" value="Unassembled WGS sequence"/>
</dbReference>
<gene>
    <name evidence="7" type="ORF">MNOR_LOCUS9705</name>
</gene>
<dbReference type="Gene3D" id="3.40.109.10">
    <property type="entry name" value="NADH Oxidase"/>
    <property type="match status" value="1"/>
</dbReference>
<evidence type="ECO:0000259" key="6">
    <source>
        <dbReference type="Pfam" id="PF00881"/>
    </source>
</evidence>
<dbReference type="PANTHER" id="PTHR23026:SF90">
    <property type="entry name" value="IODOTYROSINE DEIODINASE 1"/>
    <property type="match status" value="1"/>
</dbReference>
<keyword evidence="5" id="KW-1133">Transmembrane helix</keyword>
<sequence length="219" mass="25217">MGFTERILLGVLLPLLQENWIGVGVGLVVIGVTYILILQKAEYKKGKHGVDRDNDEQLDDSKLLPQKFSGEDLSYILFKHVRYNKKEMLVRSKELYERMNKRRSVNLFSKDPVPLEVIENIIRTAGTSPSRAYTEPWTYVVVGDQKIKKKIREIVESEEEIRTKQRMGPQWTRDLKYLTEAPWLVLGFTQGNSILLDGHKENHEIYTAISCGILLSAIQ</sequence>
<keyword evidence="5" id="KW-0472">Membrane</keyword>
<dbReference type="GO" id="GO:0140616">
    <property type="term" value="F:iodotyrosine deiodinase activity"/>
    <property type="evidence" value="ECO:0007669"/>
    <property type="project" value="UniProtKB-ARBA"/>
</dbReference>
<comment type="similarity">
    <text evidence="1">Belongs to the nitroreductase family.</text>
</comment>
<evidence type="ECO:0000256" key="4">
    <source>
        <dbReference type="ARBA" id="ARBA00023002"/>
    </source>
</evidence>
<dbReference type="InterPro" id="IPR000415">
    <property type="entry name" value="Nitroreductase-like"/>
</dbReference>
<keyword evidence="5" id="KW-0812">Transmembrane</keyword>
<keyword evidence="3" id="KW-0288">FMN</keyword>
<accession>A0AAV2QCB3</accession>
<proteinExistence type="inferred from homology"/>
<dbReference type="GO" id="GO:0005886">
    <property type="term" value="C:plasma membrane"/>
    <property type="evidence" value="ECO:0007669"/>
    <property type="project" value="TreeGrafter"/>
</dbReference>
<keyword evidence="2" id="KW-0285">Flavoprotein</keyword>
<evidence type="ECO:0000313" key="8">
    <source>
        <dbReference type="Proteomes" id="UP001497623"/>
    </source>
</evidence>
<organism evidence="7 8">
    <name type="scientific">Meganyctiphanes norvegica</name>
    <name type="common">Northern krill</name>
    <name type="synonym">Thysanopoda norvegica</name>
    <dbReference type="NCBI Taxonomy" id="48144"/>
    <lineage>
        <taxon>Eukaryota</taxon>
        <taxon>Metazoa</taxon>
        <taxon>Ecdysozoa</taxon>
        <taxon>Arthropoda</taxon>
        <taxon>Crustacea</taxon>
        <taxon>Multicrustacea</taxon>
        <taxon>Malacostraca</taxon>
        <taxon>Eumalacostraca</taxon>
        <taxon>Eucarida</taxon>
        <taxon>Euphausiacea</taxon>
        <taxon>Euphausiidae</taxon>
        <taxon>Meganyctiphanes</taxon>
    </lineage>
</organism>
<dbReference type="Pfam" id="PF00881">
    <property type="entry name" value="Nitroreductase"/>
    <property type="match status" value="1"/>
</dbReference>
<name>A0AAV2QCB3_MEGNR</name>
<keyword evidence="4" id="KW-0560">Oxidoreductase</keyword>
<feature type="domain" description="Nitroreductase" evidence="6">
    <location>
        <begin position="101"/>
        <end position="216"/>
    </location>
</feature>
<keyword evidence="8" id="KW-1185">Reference proteome</keyword>
<evidence type="ECO:0000256" key="3">
    <source>
        <dbReference type="ARBA" id="ARBA00022643"/>
    </source>
</evidence>
<feature type="transmembrane region" description="Helical" evidence="5">
    <location>
        <begin position="20"/>
        <end position="38"/>
    </location>
</feature>
<evidence type="ECO:0000313" key="7">
    <source>
        <dbReference type="EMBL" id="CAL4075133.1"/>
    </source>
</evidence>
<feature type="non-terminal residue" evidence="7">
    <location>
        <position position="219"/>
    </location>
</feature>
<comment type="caution">
    <text evidence="7">The sequence shown here is derived from an EMBL/GenBank/DDBJ whole genome shotgun (WGS) entry which is preliminary data.</text>
</comment>
<evidence type="ECO:0000256" key="5">
    <source>
        <dbReference type="SAM" id="Phobius"/>
    </source>
</evidence>